<sequence>TFQVDQMLLNLFNSDHPDNIHLANKRIFREMKISNYNRLWRVFQESKIDHIHESIALCEHADISQYINNTDDLVCVIEFRKLGIKEAYQLLQYIREIDMVEKSHQWSSILSMAYHYVKHEREFRRISNIECTPVDFFNKHAKIIFTSMNTFQEGKLFGQMGAERVSYYKVLNSRQTLLAFAGTNPSLERVAHSQFSVMKSNAPKV</sequence>
<organism evidence="1 2">
    <name type="scientific">Pristionchus entomophagus</name>
    <dbReference type="NCBI Taxonomy" id="358040"/>
    <lineage>
        <taxon>Eukaryota</taxon>
        <taxon>Metazoa</taxon>
        <taxon>Ecdysozoa</taxon>
        <taxon>Nematoda</taxon>
        <taxon>Chromadorea</taxon>
        <taxon>Rhabditida</taxon>
        <taxon>Rhabditina</taxon>
        <taxon>Diplogasteromorpha</taxon>
        <taxon>Diplogasteroidea</taxon>
        <taxon>Neodiplogasteridae</taxon>
        <taxon>Pristionchus</taxon>
    </lineage>
</organism>
<dbReference type="Proteomes" id="UP001432027">
    <property type="component" value="Unassembled WGS sequence"/>
</dbReference>
<feature type="non-terminal residue" evidence="1">
    <location>
        <position position="1"/>
    </location>
</feature>
<accession>A0AAV5TW72</accession>
<keyword evidence="2" id="KW-1185">Reference proteome</keyword>
<gene>
    <name evidence="1" type="ORF">PENTCL1PPCAC_20975</name>
</gene>
<dbReference type="EMBL" id="BTSX01000005">
    <property type="protein sequence ID" value="GMS98800.1"/>
    <property type="molecule type" value="Genomic_DNA"/>
</dbReference>
<proteinExistence type="predicted"/>
<name>A0AAV5TW72_9BILA</name>
<evidence type="ECO:0000313" key="2">
    <source>
        <dbReference type="Proteomes" id="UP001432027"/>
    </source>
</evidence>
<evidence type="ECO:0000313" key="1">
    <source>
        <dbReference type="EMBL" id="GMS98800.1"/>
    </source>
</evidence>
<dbReference type="AlphaFoldDB" id="A0AAV5TW72"/>
<comment type="caution">
    <text evidence="1">The sequence shown here is derived from an EMBL/GenBank/DDBJ whole genome shotgun (WGS) entry which is preliminary data.</text>
</comment>
<protein>
    <submittedName>
        <fullName evidence="1">Uncharacterized protein</fullName>
    </submittedName>
</protein>
<reference evidence="1" key="1">
    <citation type="submission" date="2023-10" db="EMBL/GenBank/DDBJ databases">
        <title>Genome assembly of Pristionchus species.</title>
        <authorList>
            <person name="Yoshida K."/>
            <person name="Sommer R.J."/>
        </authorList>
    </citation>
    <scope>NUCLEOTIDE SEQUENCE</scope>
    <source>
        <strain evidence="1">RS0144</strain>
    </source>
</reference>